<accession>A0A5M8PW76</accession>
<evidence type="ECO:0000256" key="1">
    <source>
        <dbReference type="ARBA" id="ARBA00004141"/>
    </source>
</evidence>
<reference evidence="7 8" key="1">
    <citation type="submission" date="2019-09" db="EMBL/GenBank/DDBJ databases">
        <title>The hologenome of the rock-dwelling lichen Lasallia pustulata.</title>
        <authorList>
            <person name="Greshake Tzovaras B."/>
            <person name="Segers F."/>
            <person name="Bicker A."/>
            <person name="Dal Grande F."/>
            <person name="Otte J."/>
            <person name="Hankeln T."/>
            <person name="Schmitt I."/>
            <person name="Ebersberger I."/>
        </authorList>
    </citation>
    <scope>NUCLEOTIDE SEQUENCE [LARGE SCALE GENOMIC DNA]</scope>
    <source>
        <strain evidence="7">A1-1</strain>
    </source>
</reference>
<proteinExistence type="predicted"/>
<dbReference type="PANTHER" id="PTHR48041">
    <property type="entry name" value="ABC TRANSPORTER G FAMILY MEMBER 28"/>
    <property type="match status" value="1"/>
</dbReference>
<dbReference type="Pfam" id="PF00005">
    <property type="entry name" value="ABC_tran"/>
    <property type="match status" value="1"/>
</dbReference>
<name>A0A5M8PW76_9LECA</name>
<gene>
    <name evidence="7" type="ORF">FRX48_02032</name>
</gene>
<organism evidence="7 8">
    <name type="scientific">Lasallia pustulata</name>
    <dbReference type="NCBI Taxonomy" id="136370"/>
    <lineage>
        <taxon>Eukaryota</taxon>
        <taxon>Fungi</taxon>
        <taxon>Dikarya</taxon>
        <taxon>Ascomycota</taxon>
        <taxon>Pezizomycotina</taxon>
        <taxon>Lecanoromycetes</taxon>
        <taxon>OSLEUM clade</taxon>
        <taxon>Umbilicariomycetidae</taxon>
        <taxon>Umbilicariales</taxon>
        <taxon>Umbilicariaceae</taxon>
        <taxon>Lasallia</taxon>
    </lineage>
</organism>
<evidence type="ECO:0000313" key="8">
    <source>
        <dbReference type="Proteomes" id="UP000324767"/>
    </source>
</evidence>
<evidence type="ECO:0000256" key="4">
    <source>
        <dbReference type="ARBA" id="ARBA00022989"/>
    </source>
</evidence>
<sequence length="242" mass="26830">MGPSGSGKTSLLNQLAGRLHSTYTTNYQPSGIMLINGAIPSEAVVRSIFLYVCQDDDALLPSLTVRETLRFAAGLRLPTWMSKEEKRQRAQSALLKMGLRDCAYNLIGGELVKGINGGEKRRITIGVQSFIHQSRSDLFKHFGNVLLLARGGAPDYAARITQVLFAPLKNDYYAVQTRSGFVQEFAAMYFFGMLQNVAVYPADKSTFYREHDDGAYSVEAFFCQHTVDEVPFEIVTASSSPY</sequence>
<dbReference type="AlphaFoldDB" id="A0A5M8PW76"/>
<evidence type="ECO:0000256" key="3">
    <source>
        <dbReference type="ARBA" id="ARBA00022692"/>
    </source>
</evidence>
<dbReference type="InterPro" id="IPR027417">
    <property type="entry name" value="P-loop_NTPase"/>
</dbReference>
<dbReference type="GO" id="GO:0005524">
    <property type="term" value="F:ATP binding"/>
    <property type="evidence" value="ECO:0007669"/>
    <property type="project" value="InterPro"/>
</dbReference>
<keyword evidence="5" id="KW-0472">Membrane</keyword>
<dbReference type="OrthoDB" id="66620at2759"/>
<keyword evidence="3" id="KW-0812">Transmembrane</keyword>
<dbReference type="InterPro" id="IPR003439">
    <property type="entry name" value="ABC_transporter-like_ATP-bd"/>
</dbReference>
<dbReference type="PANTHER" id="PTHR48041:SF119">
    <property type="entry name" value="ROA1P"/>
    <property type="match status" value="1"/>
</dbReference>
<dbReference type="Gene3D" id="3.40.50.300">
    <property type="entry name" value="P-loop containing nucleotide triphosphate hydrolases"/>
    <property type="match status" value="1"/>
</dbReference>
<dbReference type="Proteomes" id="UP000324767">
    <property type="component" value="Unassembled WGS sequence"/>
</dbReference>
<dbReference type="GO" id="GO:0016020">
    <property type="term" value="C:membrane"/>
    <property type="evidence" value="ECO:0007669"/>
    <property type="project" value="UniProtKB-SubCell"/>
</dbReference>
<comment type="caution">
    <text evidence="7">The sequence shown here is derived from an EMBL/GenBank/DDBJ whole genome shotgun (WGS) entry which is preliminary data.</text>
</comment>
<dbReference type="GO" id="GO:0042626">
    <property type="term" value="F:ATPase-coupled transmembrane transporter activity"/>
    <property type="evidence" value="ECO:0007669"/>
    <property type="project" value="TreeGrafter"/>
</dbReference>
<evidence type="ECO:0000259" key="6">
    <source>
        <dbReference type="Pfam" id="PF00005"/>
    </source>
</evidence>
<dbReference type="InterPro" id="IPR050352">
    <property type="entry name" value="ABCG_transporters"/>
</dbReference>
<keyword evidence="4" id="KW-1133">Transmembrane helix</keyword>
<dbReference type="EMBL" id="VXIT01000003">
    <property type="protein sequence ID" value="KAA6413671.1"/>
    <property type="molecule type" value="Genomic_DNA"/>
</dbReference>
<comment type="subcellular location">
    <subcellularLocation>
        <location evidence="1">Membrane</location>
        <topology evidence="1">Multi-pass membrane protein</topology>
    </subcellularLocation>
</comment>
<evidence type="ECO:0000313" key="7">
    <source>
        <dbReference type="EMBL" id="KAA6413671.1"/>
    </source>
</evidence>
<evidence type="ECO:0000256" key="2">
    <source>
        <dbReference type="ARBA" id="ARBA00022448"/>
    </source>
</evidence>
<evidence type="ECO:0000256" key="5">
    <source>
        <dbReference type="ARBA" id="ARBA00023136"/>
    </source>
</evidence>
<dbReference type="GO" id="GO:0016887">
    <property type="term" value="F:ATP hydrolysis activity"/>
    <property type="evidence" value="ECO:0007669"/>
    <property type="project" value="InterPro"/>
</dbReference>
<feature type="domain" description="ABC transporter" evidence="6">
    <location>
        <begin position="1"/>
        <end position="126"/>
    </location>
</feature>
<keyword evidence="2" id="KW-0813">Transport</keyword>
<dbReference type="SUPFAM" id="SSF52540">
    <property type="entry name" value="P-loop containing nucleoside triphosphate hydrolases"/>
    <property type="match status" value="1"/>
</dbReference>
<protein>
    <recommendedName>
        <fullName evidence="6">ABC transporter domain-containing protein</fullName>
    </recommendedName>
</protein>